<dbReference type="eggNOG" id="KOG4471">
    <property type="taxonomic scope" value="Eukaryota"/>
</dbReference>
<dbReference type="Pfam" id="PF06602">
    <property type="entry name" value="Myotub-related"/>
    <property type="match status" value="1"/>
</dbReference>
<dbReference type="SUPFAM" id="SSF50729">
    <property type="entry name" value="PH domain-like"/>
    <property type="match status" value="1"/>
</dbReference>
<dbReference type="OrthoDB" id="271628at2759"/>
<feature type="domain" description="Myotubularin phosphatase" evidence="4">
    <location>
        <begin position="188"/>
        <end position="577"/>
    </location>
</feature>
<dbReference type="InterPro" id="IPR016130">
    <property type="entry name" value="Tyr_Pase_AS"/>
</dbReference>
<protein>
    <recommendedName>
        <fullName evidence="4">Myotubularin phosphatase domain-containing protein</fullName>
    </recommendedName>
</protein>
<reference evidence="5" key="1">
    <citation type="submission" date="2013-12" db="EMBL/GenBank/DDBJ databases">
        <title>The Genome Sequence of Aphanomyces invadans NJM9701.</title>
        <authorList>
            <consortium name="The Broad Institute Genomics Platform"/>
            <person name="Russ C."/>
            <person name="Tyler B."/>
            <person name="van West P."/>
            <person name="Dieguez-Uribeondo J."/>
            <person name="Young S.K."/>
            <person name="Zeng Q."/>
            <person name="Gargeya S."/>
            <person name="Fitzgerald M."/>
            <person name="Abouelleil A."/>
            <person name="Alvarado L."/>
            <person name="Chapman S.B."/>
            <person name="Gainer-Dewar J."/>
            <person name="Goldberg J."/>
            <person name="Griggs A."/>
            <person name="Gujja S."/>
            <person name="Hansen M."/>
            <person name="Howarth C."/>
            <person name="Imamovic A."/>
            <person name="Ireland A."/>
            <person name="Larimer J."/>
            <person name="McCowan C."/>
            <person name="Murphy C."/>
            <person name="Pearson M."/>
            <person name="Poon T.W."/>
            <person name="Priest M."/>
            <person name="Roberts A."/>
            <person name="Saif S."/>
            <person name="Shea T."/>
            <person name="Sykes S."/>
            <person name="Wortman J."/>
            <person name="Nusbaum C."/>
            <person name="Birren B."/>
        </authorList>
    </citation>
    <scope>NUCLEOTIDE SEQUENCE [LARGE SCALE GENOMIC DNA]</scope>
    <source>
        <strain evidence="5">NJM9701</strain>
    </source>
</reference>
<dbReference type="PANTHER" id="PTHR10807">
    <property type="entry name" value="MYOTUBULARIN-RELATED"/>
    <property type="match status" value="1"/>
</dbReference>
<dbReference type="GO" id="GO:0005737">
    <property type="term" value="C:cytoplasm"/>
    <property type="evidence" value="ECO:0007669"/>
    <property type="project" value="TreeGrafter"/>
</dbReference>
<evidence type="ECO:0000313" key="5">
    <source>
        <dbReference type="EMBL" id="ETV99935.1"/>
    </source>
</evidence>
<evidence type="ECO:0000259" key="4">
    <source>
        <dbReference type="PROSITE" id="PS51339"/>
    </source>
</evidence>
<dbReference type="SUPFAM" id="SSF52799">
    <property type="entry name" value="(Phosphotyrosine protein) phosphatases II"/>
    <property type="match status" value="1"/>
</dbReference>
<feature type="binding site" evidence="3">
    <location>
        <begin position="402"/>
        <end position="408"/>
    </location>
    <ligand>
        <name>substrate</name>
    </ligand>
</feature>
<dbReference type="AlphaFoldDB" id="A0A024U0L2"/>
<dbReference type="InterPro" id="IPR029021">
    <property type="entry name" value="Prot-tyrosine_phosphatase-like"/>
</dbReference>
<dbReference type="CDD" id="cd14507">
    <property type="entry name" value="PTP-MTM-like"/>
    <property type="match status" value="1"/>
</dbReference>
<evidence type="ECO:0000256" key="2">
    <source>
        <dbReference type="PIRSR" id="PIRSR630564-1"/>
    </source>
</evidence>
<dbReference type="RefSeq" id="XP_008871711.1">
    <property type="nucleotide sequence ID" value="XM_008873489.1"/>
</dbReference>
<feature type="binding site" evidence="3">
    <location>
        <begin position="337"/>
        <end position="338"/>
    </location>
    <ligand>
        <name>substrate</name>
    </ligand>
</feature>
<accession>A0A024U0L2</accession>
<feature type="active site" description="Phosphocysteine intermediate" evidence="2">
    <location>
        <position position="402"/>
    </location>
</feature>
<proteinExistence type="inferred from homology"/>
<dbReference type="PROSITE" id="PS51339">
    <property type="entry name" value="PPASE_MYOTUBULARIN"/>
    <property type="match status" value="1"/>
</dbReference>
<dbReference type="InterPro" id="IPR010569">
    <property type="entry name" value="Myotubularin-like_Pase_dom"/>
</dbReference>
<dbReference type="PANTHER" id="PTHR10807:SF128">
    <property type="entry name" value="PHOSPHATIDYLINOSITOL-3,5-BISPHOSPHATE 3-PHOSPHATASE"/>
    <property type="match status" value="1"/>
</dbReference>
<dbReference type="InterPro" id="IPR030564">
    <property type="entry name" value="Myotubularin"/>
</dbReference>
<gene>
    <name evidence="5" type="ORF">H310_07958</name>
</gene>
<sequence length="711" mass="80754">MSHEDDSWTAVETSEAAREIIAPESVSLRPDNLLHGETIECKVHAMQISNQNVYERGYLCLTTYRLLFVPHPQDLPRIVDIALCNIADIMVQDARSSSAIVSTVGYTLGMNVQPEKEGDDVTNTMEVACKNFEIYRFQLRMTAASINMHNRLVDRLESTHQTAPIAFAKVHEPSDEGTGNPWSDLEVAESVRLGMKHPSRHNAASSAGFRITRLNHSFRLCATYPMLLIVPQHVSDADLKSIAHFRARGRIPAITYRHRETDTLLARCSQPLVGLRRRRCASDEQYVKILQNHAVGGLYIIDCRHQSSAYGNVALGAGFEIAEYYNNVPLLFMNIENIHSMRDSIRRLYDLIKGEIRGSEKSNWLSCLEGTRWLEHVRSILVAATTCVDKMVDEKASLLVHCSDGWDRTAQLTSLVKVCCDPYFRTIQGFAVLIQQEWLAFGHRFEARCGMKAHGKKGYWDDDQSSPVFVQFIDAVWQMTQQAPCSFEFNEAYLIALLDEVYSRRSGTFLFDCDEQRQKARTHARCPSVWMRIGGNLSDISNPFYIVPKDDDLSMQSPRVLRFRWHNSTLSIWPAFYLRSLDSREAVCTQNAWAKSVQKSQQELQTQLSETQHLLNTQVALNAQLQAYVSNLESKTQALNSAFHGQVFSESGVVVHETIDESEELDEAVLLSVTQTQNHKKVDMFVAATMSHPFEVISTYFDEAERRRIVQ</sequence>
<dbReference type="VEuPathDB" id="FungiDB:H310_07958"/>
<comment type="similarity">
    <text evidence="1">Belongs to the protein-tyrosine phosphatase family. Non-receptor class myotubularin subfamily.</text>
</comment>
<dbReference type="PROSITE" id="PS00383">
    <property type="entry name" value="TYR_PHOSPHATASE_1"/>
    <property type="match status" value="1"/>
</dbReference>
<name>A0A024U0L2_9STRA</name>
<dbReference type="STRING" id="157072.A0A024U0L2"/>
<dbReference type="Gene3D" id="2.30.29.30">
    <property type="entry name" value="Pleckstrin-homology domain (PH domain)/Phosphotyrosine-binding domain (PTB)"/>
    <property type="match status" value="1"/>
</dbReference>
<dbReference type="EMBL" id="KI913966">
    <property type="protein sequence ID" value="ETV99935.1"/>
    <property type="molecule type" value="Genomic_DNA"/>
</dbReference>
<dbReference type="GeneID" id="20085008"/>
<organism evidence="5">
    <name type="scientific">Aphanomyces invadans</name>
    <dbReference type="NCBI Taxonomy" id="157072"/>
    <lineage>
        <taxon>Eukaryota</taxon>
        <taxon>Sar</taxon>
        <taxon>Stramenopiles</taxon>
        <taxon>Oomycota</taxon>
        <taxon>Saprolegniomycetes</taxon>
        <taxon>Saprolegniales</taxon>
        <taxon>Verrucalvaceae</taxon>
        <taxon>Aphanomyces</taxon>
    </lineage>
</organism>
<evidence type="ECO:0000256" key="1">
    <source>
        <dbReference type="ARBA" id="ARBA00007471"/>
    </source>
</evidence>
<evidence type="ECO:0000256" key="3">
    <source>
        <dbReference type="PIRSR" id="PIRSR630564-2"/>
    </source>
</evidence>
<dbReference type="InterPro" id="IPR011993">
    <property type="entry name" value="PH-like_dom_sf"/>
</dbReference>